<keyword evidence="1" id="KW-0472">Membrane</keyword>
<dbReference type="AlphaFoldDB" id="A0A1F6D287"/>
<gene>
    <name evidence="2" type="ORF">A3F84_29135</name>
</gene>
<evidence type="ECO:0000313" key="3">
    <source>
        <dbReference type="Proteomes" id="UP000178606"/>
    </source>
</evidence>
<feature type="transmembrane region" description="Helical" evidence="1">
    <location>
        <begin position="44"/>
        <end position="64"/>
    </location>
</feature>
<sequence>MFKDRFVKVMLVVIALLLAANLIQENVTIRPVFAASSSEPPSGAPASIASSGSTVWILVGNYLFYAKVDQYNRIEVFGPEKLKF</sequence>
<keyword evidence="1" id="KW-0812">Transmembrane</keyword>
<proteinExistence type="predicted"/>
<dbReference type="EMBL" id="MFKF01000072">
    <property type="protein sequence ID" value="OGG55544.1"/>
    <property type="molecule type" value="Genomic_DNA"/>
</dbReference>
<comment type="caution">
    <text evidence="2">The sequence shown here is derived from an EMBL/GenBank/DDBJ whole genome shotgun (WGS) entry which is preliminary data.</text>
</comment>
<keyword evidence="1" id="KW-1133">Transmembrane helix</keyword>
<dbReference type="Proteomes" id="UP000178606">
    <property type="component" value="Unassembled WGS sequence"/>
</dbReference>
<reference evidence="2 3" key="1">
    <citation type="journal article" date="2016" name="Nat. Commun.">
        <title>Thousands of microbial genomes shed light on interconnected biogeochemical processes in an aquifer system.</title>
        <authorList>
            <person name="Anantharaman K."/>
            <person name="Brown C.T."/>
            <person name="Hug L.A."/>
            <person name="Sharon I."/>
            <person name="Castelle C.J."/>
            <person name="Probst A.J."/>
            <person name="Thomas B.C."/>
            <person name="Singh A."/>
            <person name="Wilkins M.J."/>
            <person name="Karaoz U."/>
            <person name="Brodie E.L."/>
            <person name="Williams K.H."/>
            <person name="Hubbard S.S."/>
            <person name="Banfield J.F."/>
        </authorList>
    </citation>
    <scope>NUCLEOTIDE SEQUENCE [LARGE SCALE GENOMIC DNA]</scope>
    <source>
        <strain evidence="3">RIFCSPLOWO2_12_FULL_64_10</strain>
    </source>
</reference>
<evidence type="ECO:0000313" key="2">
    <source>
        <dbReference type="EMBL" id="OGG55544.1"/>
    </source>
</evidence>
<organism evidence="2 3">
    <name type="scientific">Handelsmanbacteria sp. (strain RIFCSPLOWO2_12_FULL_64_10)</name>
    <dbReference type="NCBI Taxonomy" id="1817868"/>
    <lineage>
        <taxon>Bacteria</taxon>
        <taxon>Candidatus Handelsmaniibacteriota</taxon>
    </lineage>
</organism>
<evidence type="ECO:0000256" key="1">
    <source>
        <dbReference type="SAM" id="Phobius"/>
    </source>
</evidence>
<protein>
    <submittedName>
        <fullName evidence="2">Uncharacterized protein</fullName>
    </submittedName>
</protein>
<accession>A0A1F6D287</accession>
<name>A0A1F6D287_HANXR</name>